<keyword evidence="6 11" id="KW-0418">Kinase</keyword>
<proteinExistence type="predicted"/>
<evidence type="ECO:0000256" key="4">
    <source>
        <dbReference type="ARBA" id="ARBA00022679"/>
    </source>
</evidence>
<dbReference type="InterPro" id="IPR011712">
    <property type="entry name" value="Sig_transdc_His_kin_sub3_dim/P"/>
</dbReference>
<sequence>MLVSSRPWRAVAYLAARLPIPTLGALFVLAPILAGGWAIALAVPATLAYLVAATLATPLERRLVTLLDKPPIPAAKPNLRVVTHTATSAILAPFEVAFLTCWSIGSLALILSPALLGEGPVAAGLVTIDTTTEAWIAVPAGLALFIAGTYATVGLAEAHAFLARELLRPQPDELQQRVTELARSRVRLIDAFDVERRRIERDLHDGAQQQLVTLAMTLDLARIELEGTNTEAERLVDQAHRQATSTMRELKDLIHGIHPPALADRGLPGAIEELADRSPLPIRHTTQLDQRLPESVETAAYFVLAEALANAAKHSEADAIDLDVQLADHTLILNVHDNGKGGAQPAGGLAGLGDRVAAVGGRLTLHSPIGGPTTVRAEIPCP</sequence>
<dbReference type="PANTHER" id="PTHR24421:SF10">
    <property type="entry name" value="NITRATE_NITRITE SENSOR PROTEIN NARQ"/>
    <property type="match status" value="1"/>
</dbReference>
<evidence type="ECO:0000256" key="6">
    <source>
        <dbReference type="ARBA" id="ARBA00022777"/>
    </source>
</evidence>
<organism evidence="11 12">
    <name type="scientific">Solirubrobacter phytolaccae</name>
    <dbReference type="NCBI Taxonomy" id="1404360"/>
    <lineage>
        <taxon>Bacteria</taxon>
        <taxon>Bacillati</taxon>
        <taxon>Actinomycetota</taxon>
        <taxon>Thermoleophilia</taxon>
        <taxon>Solirubrobacterales</taxon>
        <taxon>Solirubrobacteraceae</taxon>
        <taxon>Solirubrobacter</taxon>
    </lineage>
</organism>
<keyword evidence="8" id="KW-0902">Two-component regulatory system</keyword>
<dbReference type="GO" id="GO:0005524">
    <property type="term" value="F:ATP binding"/>
    <property type="evidence" value="ECO:0007669"/>
    <property type="project" value="UniProtKB-KW"/>
</dbReference>
<dbReference type="SUPFAM" id="SSF55874">
    <property type="entry name" value="ATPase domain of HSP90 chaperone/DNA topoisomerase II/histidine kinase"/>
    <property type="match status" value="1"/>
</dbReference>
<dbReference type="GO" id="GO:0016020">
    <property type="term" value="C:membrane"/>
    <property type="evidence" value="ECO:0007669"/>
    <property type="project" value="InterPro"/>
</dbReference>
<evidence type="ECO:0000256" key="5">
    <source>
        <dbReference type="ARBA" id="ARBA00022741"/>
    </source>
</evidence>
<dbReference type="EMBL" id="JAPDDP010000024">
    <property type="protein sequence ID" value="MDA0181665.1"/>
    <property type="molecule type" value="Genomic_DNA"/>
</dbReference>
<evidence type="ECO:0000256" key="2">
    <source>
        <dbReference type="ARBA" id="ARBA00012438"/>
    </source>
</evidence>
<dbReference type="EC" id="2.7.13.3" evidence="2"/>
<name>A0A9X3NB35_9ACTN</name>
<reference evidence="11" key="1">
    <citation type="submission" date="2022-10" db="EMBL/GenBank/DDBJ databases">
        <title>The WGS of Solirubrobacter phytolaccae KCTC 29190.</title>
        <authorList>
            <person name="Jiang Z."/>
        </authorList>
    </citation>
    <scope>NUCLEOTIDE SEQUENCE</scope>
    <source>
        <strain evidence="11">KCTC 29190</strain>
    </source>
</reference>
<keyword evidence="9" id="KW-1133">Transmembrane helix</keyword>
<evidence type="ECO:0000256" key="1">
    <source>
        <dbReference type="ARBA" id="ARBA00000085"/>
    </source>
</evidence>
<dbReference type="AlphaFoldDB" id="A0A9X3NB35"/>
<dbReference type="Gene3D" id="1.20.5.1930">
    <property type="match status" value="1"/>
</dbReference>
<keyword evidence="4" id="KW-0808">Transferase</keyword>
<feature type="transmembrane region" description="Helical" evidence="9">
    <location>
        <begin position="39"/>
        <end position="59"/>
    </location>
</feature>
<keyword evidence="12" id="KW-1185">Reference proteome</keyword>
<accession>A0A9X3NB35</accession>
<dbReference type="CDD" id="cd16917">
    <property type="entry name" value="HATPase_UhpB-NarQ-NarX-like"/>
    <property type="match status" value="1"/>
</dbReference>
<dbReference type="Gene3D" id="3.30.565.10">
    <property type="entry name" value="Histidine kinase-like ATPase, C-terminal domain"/>
    <property type="match status" value="1"/>
</dbReference>
<evidence type="ECO:0000313" key="11">
    <source>
        <dbReference type="EMBL" id="MDA0181665.1"/>
    </source>
</evidence>
<evidence type="ECO:0000256" key="9">
    <source>
        <dbReference type="SAM" id="Phobius"/>
    </source>
</evidence>
<dbReference type="InterPro" id="IPR050482">
    <property type="entry name" value="Sensor_HK_TwoCompSys"/>
</dbReference>
<dbReference type="InterPro" id="IPR036890">
    <property type="entry name" value="HATPase_C_sf"/>
</dbReference>
<dbReference type="RefSeq" id="WP_270026014.1">
    <property type="nucleotide sequence ID" value="NZ_JAPDDP010000024.1"/>
</dbReference>
<dbReference type="PANTHER" id="PTHR24421">
    <property type="entry name" value="NITRATE/NITRITE SENSOR PROTEIN NARX-RELATED"/>
    <property type="match status" value="1"/>
</dbReference>
<evidence type="ECO:0000256" key="8">
    <source>
        <dbReference type="ARBA" id="ARBA00023012"/>
    </source>
</evidence>
<protein>
    <recommendedName>
        <fullName evidence="2">histidine kinase</fullName>
        <ecNumber evidence="2">2.7.13.3</ecNumber>
    </recommendedName>
</protein>
<keyword evidence="3" id="KW-0597">Phosphoprotein</keyword>
<comment type="catalytic activity">
    <reaction evidence="1">
        <text>ATP + protein L-histidine = ADP + protein N-phospho-L-histidine.</text>
        <dbReference type="EC" id="2.7.13.3"/>
    </reaction>
</comment>
<evidence type="ECO:0000313" key="12">
    <source>
        <dbReference type="Proteomes" id="UP001147653"/>
    </source>
</evidence>
<keyword evidence="5" id="KW-0547">Nucleotide-binding</keyword>
<keyword evidence="7" id="KW-0067">ATP-binding</keyword>
<feature type="transmembrane region" description="Helical" evidence="9">
    <location>
        <begin position="136"/>
        <end position="156"/>
    </location>
</feature>
<evidence type="ECO:0000256" key="3">
    <source>
        <dbReference type="ARBA" id="ARBA00022553"/>
    </source>
</evidence>
<dbReference type="Pfam" id="PF07730">
    <property type="entry name" value="HisKA_3"/>
    <property type="match status" value="1"/>
</dbReference>
<evidence type="ECO:0000259" key="10">
    <source>
        <dbReference type="Pfam" id="PF07730"/>
    </source>
</evidence>
<keyword evidence="9" id="KW-0812">Transmembrane</keyword>
<feature type="domain" description="Signal transduction histidine kinase subgroup 3 dimerisation and phosphoacceptor" evidence="10">
    <location>
        <begin position="195"/>
        <end position="262"/>
    </location>
</feature>
<dbReference type="GO" id="GO:0000155">
    <property type="term" value="F:phosphorelay sensor kinase activity"/>
    <property type="evidence" value="ECO:0007669"/>
    <property type="project" value="InterPro"/>
</dbReference>
<evidence type="ECO:0000256" key="7">
    <source>
        <dbReference type="ARBA" id="ARBA00022840"/>
    </source>
</evidence>
<keyword evidence="9" id="KW-0472">Membrane</keyword>
<feature type="transmembrane region" description="Helical" evidence="9">
    <location>
        <begin position="12"/>
        <end position="33"/>
    </location>
</feature>
<gene>
    <name evidence="11" type="ORF">OJ997_15270</name>
</gene>
<dbReference type="Proteomes" id="UP001147653">
    <property type="component" value="Unassembled WGS sequence"/>
</dbReference>
<feature type="transmembrane region" description="Helical" evidence="9">
    <location>
        <begin position="96"/>
        <end position="116"/>
    </location>
</feature>
<comment type="caution">
    <text evidence="11">The sequence shown here is derived from an EMBL/GenBank/DDBJ whole genome shotgun (WGS) entry which is preliminary data.</text>
</comment>
<dbReference type="GO" id="GO:0046983">
    <property type="term" value="F:protein dimerization activity"/>
    <property type="evidence" value="ECO:0007669"/>
    <property type="project" value="InterPro"/>
</dbReference>